<dbReference type="Gene3D" id="2.40.50.100">
    <property type="match status" value="1"/>
</dbReference>
<evidence type="ECO:0000259" key="6">
    <source>
        <dbReference type="Pfam" id="PF25954"/>
    </source>
</evidence>
<feature type="domain" description="Multidrug resistance protein MdtA-like C-terminal permuted SH3" evidence="7">
    <location>
        <begin position="315"/>
        <end position="348"/>
    </location>
</feature>
<name>A0A0N0XIL6_9NEIS</name>
<keyword evidence="4" id="KW-0812">Transmembrane</keyword>
<evidence type="ECO:0000259" key="5">
    <source>
        <dbReference type="Pfam" id="PF25917"/>
    </source>
</evidence>
<dbReference type="PATRIC" id="fig|857265.3.peg.2101"/>
<comment type="similarity">
    <text evidence="2">Belongs to the membrane fusion protein (MFP) (TC 8.A.1) family.</text>
</comment>
<evidence type="ECO:0000256" key="3">
    <source>
        <dbReference type="ARBA" id="ARBA00022448"/>
    </source>
</evidence>
<dbReference type="InterPro" id="IPR006143">
    <property type="entry name" value="RND_pump_MFP"/>
</dbReference>
<sequence>MAKRMIIMLIVVGVIFGGIFGFQIFKGQMIKKYLANQHAPAETVTATHVGFADWQPTLSAVGTLRAVRGVDLSSEVAGQVREVLLKSGTTVKAGEVLVRLNDDTEVAQLRSLQAAAELSNTTLKRDKAQLEAQAISQAVVDADIADLNSKNALVAQQQAVIAKKTIRAPFSGKVGITTVNPGQYINPGDKLASLQTVDPILVDFLVPQQALSQLKIGQTVQIKSDANPNAHYQGKITAVDAKVDSATRNIQVEAAVANPKGDLLAGMFATAQVSTTAPIKYLTLPQTAVAFNPYGEVVFLISNGPKDDKGNVTQVVKQTFVTAGQTRGDQVAITAGLKEGDYVVTNGQHKLKNGSTIVVNNKVAPSDSANPVVGNED</sequence>
<protein>
    <submittedName>
        <fullName evidence="8">Multidrug resistance protein MexA</fullName>
    </submittedName>
</protein>
<evidence type="ECO:0000313" key="9">
    <source>
        <dbReference type="Proteomes" id="UP000037939"/>
    </source>
</evidence>
<evidence type="ECO:0000313" key="8">
    <source>
        <dbReference type="EMBL" id="KPC52859.1"/>
    </source>
</evidence>
<dbReference type="Pfam" id="PF25954">
    <property type="entry name" value="Beta-barrel_RND_2"/>
    <property type="match status" value="1"/>
</dbReference>
<dbReference type="Pfam" id="PF25967">
    <property type="entry name" value="RND-MFP_C"/>
    <property type="match status" value="1"/>
</dbReference>
<dbReference type="STRING" id="857265.WG78_10230"/>
<dbReference type="PANTHER" id="PTHR30469:SF11">
    <property type="entry name" value="BLL4320 PROTEIN"/>
    <property type="match status" value="1"/>
</dbReference>
<dbReference type="SUPFAM" id="SSF111369">
    <property type="entry name" value="HlyD-like secretion proteins"/>
    <property type="match status" value="1"/>
</dbReference>
<dbReference type="Gene3D" id="2.40.30.170">
    <property type="match status" value="1"/>
</dbReference>
<comment type="subcellular location">
    <subcellularLocation>
        <location evidence="1">Cell envelope</location>
    </subcellularLocation>
</comment>
<comment type="caution">
    <text evidence="8">The sequence shown here is derived from an EMBL/GenBank/DDBJ whole genome shotgun (WGS) entry which is preliminary data.</text>
</comment>
<feature type="domain" description="Multidrug resistance protein MdtA-like barrel-sandwich hybrid" evidence="5">
    <location>
        <begin position="69"/>
        <end position="192"/>
    </location>
</feature>
<organism evidence="8 9">
    <name type="scientific">Amantichitinum ursilacus</name>
    <dbReference type="NCBI Taxonomy" id="857265"/>
    <lineage>
        <taxon>Bacteria</taxon>
        <taxon>Pseudomonadati</taxon>
        <taxon>Pseudomonadota</taxon>
        <taxon>Betaproteobacteria</taxon>
        <taxon>Neisseriales</taxon>
        <taxon>Chitinibacteraceae</taxon>
        <taxon>Amantichitinum</taxon>
    </lineage>
</organism>
<keyword evidence="9" id="KW-1185">Reference proteome</keyword>
<accession>A0A0N0XIL6</accession>
<evidence type="ECO:0000256" key="4">
    <source>
        <dbReference type="SAM" id="Phobius"/>
    </source>
</evidence>
<dbReference type="OrthoDB" id="9784484at2"/>
<evidence type="ECO:0000256" key="2">
    <source>
        <dbReference type="ARBA" id="ARBA00009477"/>
    </source>
</evidence>
<dbReference type="Gene3D" id="1.10.287.470">
    <property type="entry name" value="Helix hairpin bin"/>
    <property type="match status" value="1"/>
</dbReference>
<evidence type="ECO:0000259" key="7">
    <source>
        <dbReference type="Pfam" id="PF25967"/>
    </source>
</evidence>
<dbReference type="InterPro" id="IPR058625">
    <property type="entry name" value="MdtA-like_BSH"/>
</dbReference>
<dbReference type="NCBIfam" id="TIGR01730">
    <property type="entry name" value="RND_mfp"/>
    <property type="match status" value="1"/>
</dbReference>
<dbReference type="InterPro" id="IPR058627">
    <property type="entry name" value="MdtA-like_C"/>
</dbReference>
<dbReference type="Pfam" id="PF25917">
    <property type="entry name" value="BSH_RND"/>
    <property type="match status" value="1"/>
</dbReference>
<feature type="transmembrane region" description="Helical" evidence="4">
    <location>
        <begin position="6"/>
        <end position="25"/>
    </location>
</feature>
<dbReference type="GO" id="GO:1990281">
    <property type="term" value="C:efflux pump complex"/>
    <property type="evidence" value="ECO:0007669"/>
    <property type="project" value="TreeGrafter"/>
</dbReference>
<dbReference type="RefSeq" id="WP_053937705.1">
    <property type="nucleotide sequence ID" value="NZ_LAQT01000008.1"/>
</dbReference>
<dbReference type="Proteomes" id="UP000037939">
    <property type="component" value="Unassembled WGS sequence"/>
</dbReference>
<feature type="domain" description="CusB-like beta-barrel" evidence="6">
    <location>
        <begin position="202"/>
        <end position="275"/>
    </location>
</feature>
<dbReference type="EMBL" id="LAQT01000008">
    <property type="protein sequence ID" value="KPC52859.1"/>
    <property type="molecule type" value="Genomic_DNA"/>
</dbReference>
<gene>
    <name evidence="8" type="primary">mexA_2</name>
    <name evidence="8" type="ORF">WG78_10230</name>
</gene>
<dbReference type="Gene3D" id="2.40.420.20">
    <property type="match status" value="1"/>
</dbReference>
<dbReference type="FunFam" id="2.40.30.170:FF:000010">
    <property type="entry name" value="Efflux RND transporter periplasmic adaptor subunit"/>
    <property type="match status" value="1"/>
</dbReference>
<dbReference type="AlphaFoldDB" id="A0A0N0XIL6"/>
<keyword evidence="4" id="KW-0472">Membrane</keyword>
<dbReference type="PANTHER" id="PTHR30469">
    <property type="entry name" value="MULTIDRUG RESISTANCE PROTEIN MDTA"/>
    <property type="match status" value="1"/>
</dbReference>
<reference evidence="8 9" key="1">
    <citation type="submission" date="2015-07" db="EMBL/GenBank/DDBJ databases">
        <title>Draft genome sequence of the Amantichitinum ursilacus IGB-41, a new chitin-degrading bacterium.</title>
        <authorList>
            <person name="Kirstahler P."/>
            <person name="Guenther M."/>
            <person name="Grumaz C."/>
            <person name="Rupp S."/>
            <person name="Zibek S."/>
            <person name="Sohn K."/>
        </authorList>
    </citation>
    <scope>NUCLEOTIDE SEQUENCE [LARGE SCALE GENOMIC DNA]</scope>
    <source>
        <strain evidence="8 9">IGB-41</strain>
    </source>
</reference>
<dbReference type="InterPro" id="IPR058792">
    <property type="entry name" value="Beta-barrel_RND_2"/>
</dbReference>
<dbReference type="GO" id="GO:0015562">
    <property type="term" value="F:efflux transmembrane transporter activity"/>
    <property type="evidence" value="ECO:0007669"/>
    <property type="project" value="TreeGrafter"/>
</dbReference>
<proteinExistence type="inferred from homology"/>
<evidence type="ECO:0000256" key="1">
    <source>
        <dbReference type="ARBA" id="ARBA00004196"/>
    </source>
</evidence>
<keyword evidence="4" id="KW-1133">Transmembrane helix</keyword>
<keyword evidence="3" id="KW-0813">Transport</keyword>